<dbReference type="Pfam" id="PF05010">
    <property type="entry name" value="TACC_C"/>
    <property type="match status" value="1"/>
</dbReference>
<feature type="region of interest" description="Disordered" evidence="7">
    <location>
        <begin position="181"/>
        <end position="262"/>
    </location>
</feature>
<proteinExistence type="inferred from homology"/>
<feature type="compositionally biased region" description="Low complexity" evidence="7">
    <location>
        <begin position="249"/>
        <end position="258"/>
    </location>
</feature>
<feature type="coiled-coil region" evidence="6">
    <location>
        <begin position="376"/>
        <end position="516"/>
    </location>
</feature>
<evidence type="ECO:0000256" key="4">
    <source>
        <dbReference type="ARBA" id="ARBA00023054"/>
    </source>
</evidence>
<accession>A0AAN4Z5N4</accession>
<evidence type="ECO:0000256" key="6">
    <source>
        <dbReference type="SAM" id="Coils"/>
    </source>
</evidence>
<reference evidence="11" key="1">
    <citation type="submission" date="2022-10" db="EMBL/GenBank/DDBJ databases">
        <title>Genome assembly of Pristionchus species.</title>
        <authorList>
            <person name="Yoshida K."/>
            <person name="Sommer R.J."/>
        </authorList>
    </citation>
    <scope>NUCLEOTIDE SEQUENCE [LARGE SCALE GENOMIC DNA]</scope>
    <source>
        <strain evidence="11">RS5460</strain>
    </source>
</reference>
<organism evidence="10 11">
    <name type="scientific">Pristionchus mayeri</name>
    <dbReference type="NCBI Taxonomy" id="1317129"/>
    <lineage>
        <taxon>Eukaryota</taxon>
        <taxon>Metazoa</taxon>
        <taxon>Ecdysozoa</taxon>
        <taxon>Nematoda</taxon>
        <taxon>Chromadorea</taxon>
        <taxon>Rhabditida</taxon>
        <taxon>Rhabditina</taxon>
        <taxon>Diplogasteromorpha</taxon>
        <taxon>Diplogasteroidea</taxon>
        <taxon>Neodiplogasteridae</taxon>
        <taxon>Pristionchus</taxon>
    </lineage>
</organism>
<dbReference type="Gene3D" id="1.20.5.1700">
    <property type="match status" value="1"/>
</dbReference>
<dbReference type="AlphaFoldDB" id="A0AAN4Z5N4"/>
<sequence length="526" mass="57100">RLSLSPGVHSLHSHALLLVLPLMSSLLSAMIHSVPLLTSSSLDDPSLPRAVYTSSTASSPSLSLHSTPLSPLSAASSVMEMNDAAPPSLDETHHVLSDPDEVFVEASESLPDQGDARVMFEGEETENQKMDLGLGDVNLHVVSAFQTPDRKRTFEVDSKTITRPKKTSPLSLPLPEVFNQENEQDTVSAPGKPVAQSTPVVMSSTTASSSSSISPRPTAAAAAGTPAPSAAAPPPAAFGETVTKRPAADRPAPSRAARQQTMVVSSALTKDLRAALEQEKASLDEAAATRLEARILALVQDKEREWAAKHEKLGQIMVQQKAEADEKARQYQVDQEGLLAALDAANAAMEKGFSCGPSSSSSLPHLPPAPVIAAMSADKLADLARLKKEIENLESENNKLHSQYNSLYETYSQQRTVIPTLKTANDELERGIRHERERFEKLKKHAEAKLEEASDENAKLRDEMRRALKSHDDDTLAIRMRLKQREGEVKDLEMSLQQKKRQVTELKAICDELISKTTDVNASDIE</sequence>
<evidence type="ECO:0000256" key="5">
    <source>
        <dbReference type="ARBA" id="ARBA00023212"/>
    </source>
</evidence>
<evidence type="ECO:0000259" key="9">
    <source>
        <dbReference type="Pfam" id="PF05010"/>
    </source>
</evidence>
<dbReference type="InterPro" id="IPR007707">
    <property type="entry name" value="TACC_C"/>
</dbReference>
<dbReference type="Proteomes" id="UP001328107">
    <property type="component" value="Unassembled WGS sequence"/>
</dbReference>
<keyword evidence="11" id="KW-1185">Reference proteome</keyword>
<evidence type="ECO:0000256" key="3">
    <source>
        <dbReference type="ARBA" id="ARBA00022490"/>
    </source>
</evidence>
<feature type="non-terminal residue" evidence="10">
    <location>
        <position position="1"/>
    </location>
</feature>
<comment type="similarity">
    <text evidence="2">Belongs to the TACC family.</text>
</comment>
<evidence type="ECO:0000256" key="8">
    <source>
        <dbReference type="SAM" id="SignalP"/>
    </source>
</evidence>
<keyword evidence="3" id="KW-0963">Cytoplasm</keyword>
<protein>
    <recommendedName>
        <fullName evidence="9">Transforming acidic coiled-coil-containing protein C-terminal domain-containing protein</fullName>
    </recommendedName>
</protein>
<evidence type="ECO:0000313" key="10">
    <source>
        <dbReference type="EMBL" id="GMR31782.1"/>
    </source>
</evidence>
<evidence type="ECO:0000256" key="2">
    <source>
        <dbReference type="ARBA" id="ARBA00009423"/>
    </source>
</evidence>
<evidence type="ECO:0000313" key="11">
    <source>
        <dbReference type="Proteomes" id="UP001328107"/>
    </source>
</evidence>
<evidence type="ECO:0000256" key="1">
    <source>
        <dbReference type="ARBA" id="ARBA00004245"/>
    </source>
</evidence>
<evidence type="ECO:0000256" key="7">
    <source>
        <dbReference type="SAM" id="MobiDB-lite"/>
    </source>
</evidence>
<feature type="signal peptide" evidence="8">
    <location>
        <begin position="1"/>
        <end position="29"/>
    </location>
</feature>
<keyword evidence="8" id="KW-0732">Signal</keyword>
<dbReference type="Gene3D" id="1.10.287.1490">
    <property type="match status" value="1"/>
</dbReference>
<comment type="caution">
    <text evidence="10">The sequence shown here is derived from an EMBL/GenBank/DDBJ whole genome shotgun (WGS) entry which is preliminary data.</text>
</comment>
<dbReference type="GO" id="GO:0005856">
    <property type="term" value="C:cytoskeleton"/>
    <property type="evidence" value="ECO:0007669"/>
    <property type="project" value="UniProtKB-SubCell"/>
</dbReference>
<feature type="region of interest" description="Disordered" evidence="7">
    <location>
        <begin position="50"/>
        <end position="69"/>
    </location>
</feature>
<name>A0AAN4Z5N4_9BILA</name>
<gene>
    <name evidence="10" type="ORF">PMAYCL1PPCAC_01977</name>
</gene>
<feature type="domain" description="Transforming acidic coiled-coil-containing protein C-terminal" evidence="9">
    <location>
        <begin position="380"/>
        <end position="514"/>
    </location>
</feature>
<comment type="subcellular location">
    <subcellularLocation>
        <location evidence="1">Cytoplasm</location>
        <location evidence="1">Cytoskeleton</location>
    </subcellularLocation>
</comment>
<feature type="chain" id="PRO_5042903298" description="Transforming acidic coiled-coil-containing protein C-terminal domain-containing protein" evidence="8">
    <location>
        <begin position="30"/>
        <end position="526"/>
    </location>
</feature>
<dbReference type="EMBL" id="BTRK01000001">
    <property type="protein sequence ID" value="GMR31782.1"/>
    <property type="molecule type" value="Genomic_DNA"/>
</dbReference>
<keyword evidence="4 6" id="KW-0175">Coiled coil</keyword>
<feature type="compositionally biased region" description="Low complexity" evidence="7">
    <location>
        <begin position="203"/>
        <end position="230"/>
    </location>
</feature>
<keyword evidence="5" id="KW-0206">Cytoskeleton</keyword>